<evidence type="ECO:0000256" key="4">
    <source>
        <dbReference type="ARBA" id="ARBA00023157"/>
    </source>
</evidence>
<evidence type="ECO:0000256" key="3">
    <source>
        <dbReference type="ARBA" id="ARBA00022982"/>
    </source>
</evidence>
<evidence type="ECO:0000259" key="6">
    <source>
        <dbReference type="PROSITE" id="PS50280"/>
    </source>
</evidence>
<proteinExistence type="predicted"/>
<dbReference type="Gene3D" id="6.10.140.2220">
    <property type="match status" value="1"/>
</dbReference>
<keyword evidence="5" id="KW-0676">Redox-active center</keyword>
<dbReference type="NCBIfam" id="TIGR01068">
    <property type="entry name" value="thioredoxin"/>
    <property type="match status" value="1"/>
</dbReference>
<dbReference type="CDD" id="cd20071">
    <property type="entry name" value="SET_SMYD"/>
    <property type="match status" value="1"/>
</dbReference>
<dbReference type="GO" id="GO:0015035">
    <property type="term" value="F:protein-disulfide reductase activity"/>
    <property type="evidence" value="ECO:0007669"/>
    <property type="project" value="InterPro"/>
</dbReference>
<evidence type="ECO:0000313" key="9">
    <source>
        <dbReference type="Proteomes" id="UP001314170"/>
    </source>
</evidence>
<sequence length="921" mass="102870">MPISSLSASIIPSLNTPNSTSNYSSKLSTFSSLKFPAQLRRLKFRNRGVSFHSRSRNLPLVAAKKQTFSTFDELLEISDKPVLVDFYATWCGPCQFMAPILNEVSDVLKDTVQVVKIDTEKYPSIADKYKIEALPTFIIFKDGKPYDRFEGALNKDQLIQRVENSLNFKDQYNVKPLYSDSLRLNHPALPKEYHGTIMQAACHNMDDVFPKFLIGTRVRHKIDNPYYKDCTGKQEKPDPCASSESEILSHNGEEDSRIQMEMEMEMKMRAGEDVEIGEDITPPLIPLSFALHDPFLHSHCSSCFSLLPNTSIPHHHHVPTLLYCSSLCSSSHFSPAELNLLHYVPSSDLRAALRLLHHLLPSSSDRICGLLTNREKLMTDEEISARVRDGARAIAAVRRMEMDKDTNENEKDAVLLEAALCLVLTNAVEVQDDEGRSLGIAVYGPNFSWINHSCSPNACYRFIISPPDNALPLSDESRLRILPTGTKGENVVHNKIEFPKGCSGSGPRVIARSIRRIKKGEEVTVAYTDLLQPKEIRQSELWAKYRFICCCTRCSASPLSYVDHILQDSPLKLAFVNGRATSKANGGGCKEICASNLASLSLSSELSFYKDEATRKLTDYVDEVIAEYLAVGDPESCCKKLENMLNTGLRDDELEAREGKSQLNFRLHSLHHLALNTYTTLASAYKIRANDLYALHSEVGGHSLEVLSMSRISAAYSLLLAAATYHLFCFESSLIASVANFWANAGESLLALARSSAWDSLGECGLPVLNLSSLAKHNCSKCSCNLYLGQDETQKADFDSISSRFLDCISSLLQKVWGFLIQGCCYLKMFKVPTDFSWLGKSLDMWDFDAHLTHNDLDFNCWTNESISGVEALGYTDQCRINIFQLGAHCLLYGGFLAGICHGPHSHWISHIRCTLDYEGK</sequence>
<keyword evidence="3" id="KW-0249">Electron transport</keyword>
<dbReference type="Pfam" id="PF00085">
    <property type="entry name" value="Thioredoxin"/>
    <property type="match status" value="1"/>
</dbReference>
<dbReference type="CDD" id="cd02947">
    <property type="entry name" value="TRX_family"/>
    <property type="match status" value="1"/>
</dbReference>
<dbReference type="PRINTS" id="PR00421">
    <property type="entry name" value="THIOREDOXIN"/>
</dbReference>
<dbReference type="SUPFAM" id="SSF52833">
    <property type="entry name" value="Thioredoxin-like"/>
    <property type="match status" value="1"/>
</dbReference>
<organism evidence="8 9">
    <name type="scientific">Dovyalis caffra</name>
    <dbReference type="NCBI Taxonomy" id="77055"/>
    <lineage>
        <taxon>Eukaryota</taxon>
        <taxon>Viridiplantae</taxon>
        <taxon>Streptophyta</taxon>
        <taxon>Embryophyta</taxon>
        <taxon>Tracheophyta</taxon>
        <taxon>Spermatophyta</taxon>
        <taxon>Magnoliopsida</taxon>
        <taxon>eudicotyledons</taxon>
        <taxon>Gunneridae</taxon>
        <taxon>Pentapetalae</taxon>
        <taxon>rosids</taxon>
        <taxon>fabids</taxon>
        <taxon>Malpighiales</taxon>
        <taxon>Salicaceae</taxon>
        <taxon>Flacourtieae</taxon>
        <taxon>Dovyalis</taxon>
    </lineage>
</organism>
<dbReference type="InterPro" id="IPR017937">
    <property type="entry name" value="Thioredoxin_CS"/>
</dbReference>
<evidence type="ECO:0000256" key="1">
    <source>
        <dbReference type="ARBA" id="ARBA00022448"/>
    </source>
</evidence>
<dbReference type="PROSITE" id="PS50280">
    <property type="entry name" value="SET"/>
    <property type="match status" value="1"/>
</dbReference>
<protein>
    <submittedName>
        <fullName evidence="8">Uncharacterized protein</fullName>
    </submittedName>
</protein>
<keyword evidence="9" id="KW-1185">Reference proteome</keyword>
<dbReference type="AlphaFoldDB" id="A0AAV1S617"/>
<dbReference type="InterPro" id="IPR036249">
    <property type="entry name" value="Thioredoxin-like_sf"/>
</dbReference>
<evidence type="ECO:0000256" key="2">
    <source>
        <dbReference type="ARBA" id="ARBA00022946"/>
    </source>
</evidence>
<dbReference type="InterPro" id="IPR046341">
    <property type="entry name" value="SET_dom_sf"/>
</dbReference>
<evidence type="ECO:0000256" key="5">
    <source>
        <dbReference type="ARBA" id="ARBA00023284"/>
    </source>
</evidence>
<keyword evidence="1" id="KW-0813">Transport</keyword>
<dbReference type="PANTHER" id="PTHR47780:SF1">
    <property type="entry name" value="PROTEIN SET DOMAIN GROUP 41"/>
    <property type="match status" value="1"/>
</dbReference>
<dbReference type="FunFam" id="3.40.30.10:FF:000001">
    <property type="entry name" value="Thioredoxin"/>
    <property type="match status" value="1"/>
</dbReference>
<name>A0AAV1S617_9ROSI</name>
<dbReference type="PANTHER" id="PTHR47780">
    <property type="entry name" value="PROTEIN SET DOMAIN GROUP 41"/>
    <property type="match status" value="1"/>
</dbReference>
<dbReference type="PROSITE" id="PS51352">
    <property type="entry name" value="THIOREDOXIN_2"/>
    <property type="match status" value="1"/>
</dbReference>
<dbReference type="SUPFAM" id="SSF82199">
    <property type="entry name" value="SET domain"/>
    <property type="match status" value="1"/>
</dbReference>
<evidence type="ECO:0000313" key="8">
    <source>
        <dbReference type="EMBL" id="CAK7346765.1"/>
    </source>
</evidence>
<feature type="domain" description="Thioredoxin" evidence="7">
    <location>
        <begin position="52"/>
        <end position="167"/>
    </location>
</feature>
<dbReference type="InterPro" id="IPR001214">
    <property type="entry name" value="SET_dom"/>
</dbReference>
<dbReference type="InterPro" id="IPR005746">
    <property type="entry name" value="Thioredoxin"/>
</dbReference>
<gene>
    <name evidence="8" type="ORF">DCAF_LOCUS19443</name>
</gene>
<keyword evidence="2" id="KW-0809">Transit peptide</keyword>
<dbReference type="Gene3D" id="1.10.220.160">
    <property type="match status" value="1"/>
</dbReference>
<dbReference type="Pfam" id="PF00856">
    <property type="entry name" value="SET"/>
    <property type="match status" value="1"/>
</dbReference>
<dbReference type="Gene3D" id="2.170.270.10">
    <property type="entry name" value="SET domain"/>
    <property type="match status" value="1"/>
</dbReference>
<keyword evidence="4" id="KW-1015">Disulfide bond</keyword>
<dbReference type="Gene3D" id="3.40.30.10">
    <property type="entry name" value="Glutaredoxin"/>
    <property type="match status" value="1"/>
</dbReference>
<dbReference type="PROSITE" id="PS00194">
    <property type="entry name" value="THIOREDOXIN_1"/>
    <property type="match status" value="1"/>
</dbReference>
<accession>A0AAV1S617</accession>
<dbReference type="Proteomes" id="UP001314170">
    <property type="component" value="Unassembled WGS sequence"/>
</dbReference>
<comment type="caution">
    <text evidence="8">The sequence shown here is derived from an EMBL/GenBank/DDBJ whole genome shotgun (WGS) entry which is preliminary data.</text>
</comment>
<reference evidence="8 9" key="1">
    <citation type="submission" date="2024-01" db="EMBL/GenBank/DDBJ databases">
        <authorList>
            <person name="Waweru B."/>
        </authorList>
    </citation>
    <scope>NUCLEOTIDE SEQUENCE [LARGE SCALE GENOMIC DNA]</scope>
</reference>
<dbReference type="EMBL" id="CAWUPB010001173">
    <property type="protein sequence ID" value="CAK7346765.1"/>
    <property type="molecule type" value="Genomic_DNA"/>
</dbReference>
<dbReference type="InterPro" id="IPR013766">
    <property type="entry name" value="Thioredoxin_domain"/>
</dbReference>
<evidence type="ECO:0000259" key="7">
    <source>
        <dbReference type="PROSITE" id="PS51352"/>
    </source>
</evidence>
<feature type="domain" description="SET" evidence="6">
    <location>
        <begin position="375"/>
        <end position="528"/>
    </location>
</feature>